<dbReference type="InterPro" id="IPR036365">
    <property type="entry name" value="PGBD-like_sf"/>
</dbReference>
<dbReference type="SUPFAM" id="SSF47090">
    <property type="entry name" value="PGBD-like"/>
    <property type="match status" value="1"/>
</dbReference>
<dbReference type="InterPro" id="IPR036366">
    <property type="entry name" value="PGBDSf"/>
</dbReference>
<dbReference type="InterPro" id="IPR002477">
    <property type="entry name" value="Peptidoglycan-bd-like"/>
</dbReference>
<dbReference type="Gene3D" id="1.10.101.10">
    <property type="entry name" value="PGBD-like superfamily/PGBD"/>
    <property type="match status" value="1"/>
</dbReference>
<feature type="domain" description="Peptidoglycan binding-like" evidence="1">
    <location>
        <begin position="3"/>
        <end position="56"/>
    </location>
</feature>
<comment type="caution">
    <text evidence="2">The sequence shown here is derived from an EMBL/GenBank/DDBJ whole genome shotgun (WGS) entry which is preliminary data.</text>
</comment>
<dbReference type="EMBL" id="SMKU01000022">
    <property type="protein sequence ID" value="TDD94173.1"/>
    <property type="molecule type" value="Genomic_DNA"/>
</dbReference>
<sequence length="63" mass="6963">MHGDDVRTWQTQMRKRGWRVNVDGAYGPSSESVCRAFQEEKGLGADGIVGPATWRAAWEAPVS</sequence>
<evidence type="ECO:0000259" key="1">
    <source>
        <dbReference type="Pfam" id="PF01471"/>
    </source>
</evidence>
<keyword evidence="3" id="KW-1185">Reference proteome</keyword>
<accession>A0A4R5C7S2</accession>
<dbReference type="AlphaFoldDB" id="A0A4R5C7S2"/>
<reference evidence="2 3" key="1">
    <citation type="submission" date="2019-03" db="EMBL/GenBank/DDBJ databases">
        <title>Draft genome sequences of novel Actinobacteria.</title>
        <authorList>
            <person name="Sahin N."/>
            <person name="Ay H."/>
            <person name="Saygin H."/>
        </authorList>
    </citation>
    <scope>NUCLEOTIDE SEQUENCE [LARGE SCALE GENOMIC DNA]</scope>
    <source>
        <strain evidence="2 3">H3C3</strain>
    </source>
</reference>
<name>A0A4R5C7S2_9ACTN</name>
<dbReference type="Pfam" id="PF01471">
    <property type="entry name" value="PG_binding_1"/>
    <property type="match status" value="1"/>
</dbReference>
<dbReference type="Proteomes" id="UP000294513">
    <property type="component" value="Unassembled WGS sequence"/>
</dbReference>
<gene>
    <name evidence="2" type="ORF">E1298_07610</name>
</gene>
<organism evidence="2 3">
    <name type="scientific">Actinomadura rubrisoli</name>
    <dbReference type="NCBI Taxonomy" id="2530368"/>
    <lineage>
        <taxon>Bacteria</taxon>
        <taxon>Bacillati</taxon>
        <taxon>Actinomycetota</taxon>
        <taxon>Actinomycetes</taxon>
        <taxon>Streptosporangiales</taxon>
        <taxon>Thermomonosporaceae</taxon>
        <taxon>Actinomadura</taxon>
    </lineage>
</organism>
<evidence type="ECO:0000313" key="3">
    <source>
        <dbReference type="Proteomes" id="UP000294513"/>
    </source>
</evidence>
<proteinExistence type="predicted"/>
<protein>
    <submittedName>
        <fullName evidence="2">Peptidoglycan-binding protein</fullName>
    </submittedName>
</protein>
<evidence type="ECO:0000313" key="2">
    <source>
        <dbReference type="EMBL" id="TDD94173.1"/>
    </source>
</evidence>
<dbReference type="OrthoDB" id="514320at2"/>